<dbReference type="InterPro" id="IPR011701">
    <property type="entry name" value="MFS"/>
</dbReference>
<dbReference type="Pfam" id="PF07690">
    <property type="entry name" value="MFS_1"/>
    <property type="match status" value="1"/>
</dbReference>
<comment type="similarity">
    <text evidence="5">Belongs to the major facilitator superfamily. CAR1 family.</text>
</comment>
<dbReference type="InterPro" id="IPR036259">
    <property type="entry name" value="MFS_trans_sf"/>
</dbReference>
<keyword evidence="2 10" id="KW-0812">Transmembrane</keyword>
<feature type="transmembrane region" description="Helical" evidence="10">
    <location>
        <begin position="233"/>
        <end position="253"/>
    </location>
</feature>
<feature type="transmembrane region" description="Helical" evidence="10">
    <location>
        <begin position="203"/>
        <end position="227"/>
    </location>
</feature>
<dbReference type="AlphaFoldDB" id="A0A9N8K285"/>
<dbReference type="PANTHER" id="PTHR23502:SF60">
    <property type="entry name" value="MAJOR FACILITATOR SUPERFAMILY (MFS) PROFILE DOMAIN-CONTAINING PROTEIN-RELATED"/>
    <property type="match status" value="1"/>
</dbReference>
<feature type="transmembrane region" description="Helical" evidence="10">
    <location>
        <begin position="145"/>
        <end position="164"/>
    </location>
</feature>
<evidence type="ECO:0000256" key="4">
    <source>
        <dbReference type="ARBA" id="ARBA00023136"/>
    </source>
</evidence>
<keyword evidence="13" id="KW-1185">Reference proteome</keyword>
<evidence type="ECO:0000256" key="2">
    <source>
        <dbReference type="ARBA" id="ARBA00022692"/>
    </source>
</evidence>
<evidence type="ECO:0000256" key="5">
    <source>
        <dbReference type="ARBA" id="ARBA00038347"/>
    </source>
</evidence>
<keyword evidence="4 10" id="KW-0472">Membrane</keyword>
<evidence type="ECO:0000259" key="11">
    <source>
        <dbReference type="PROSITE" id="PS50850"/>
    </source>
</evidence>
<dbReference type="Gene3D" id="1.20.1250.20">
    <property type="entry name" value="MFS general substrate transporter like domains"/>
    <property type="match status" value="1"/>
</dbReference>
<comment type="subcellular location">
    <subcellularLocation>
        <location evidence="1">Membrane</location>
        <topology evidence="1">Multi-pass membrane protein</topology>
    </subcellularLocation>
</comment>
<evidence type="ECO:0000256" key="1">
    <source>
        <dbReference type="ARBA" id="ARBA00004141"/>
    </source>
</evidence>
<dbReference type="InterPro" id="IPR020846">
    <property type="entry name" value="MFS_dom"/>
</dbReference>
<feature type="transmembrane region" description="Helical" evidence="10">
    <location>
        <begin position="388"/>
        <end position="407"/>
    </location>
</feature>
<evidence type="ECO:0000256" key="10">
    <source>
        <dbReference type="SAM" id="Phobius"/>
    </source>
</evidence>
<feature type="compositionally biased region" description="Polar residues" evidence="9">
    <location>
        <begin position="1"/>
        <end position="10"/>
    </location>
</feature>
<dbReference type="GO" id="GO:0022857">
    <property type="term" value="F:transmembrane transporter activity"/>
    <property type="evidence" value="ECO:0007669"/>
    <property type="project" value="InterPro"/>
</dbReference>
<feature type="compositionally biased region" description="Polar residues" evidence="9">
    <location>
        <begin position="40"/>
        <end position="51"/>
    </location>
</feature>
<dbReference type="Proteomes" id="UP000714618">
    <property type="component" value="Unassembled WGS sequence"/>
</dbReference>
<evidence type="ECO:0000313" key="13">
    <source>
        <dbReference type="Proteomes" id="UP000714618"/>
    </source>
</evidence>
<accession>A0A9N8K285</accession>
<gene>
    <name evidence="12" type="ORF">AWRI4233_LOCUS6150</name>
</gene>
<keyword evidence="3 10" id="KW-1133">Transmembrane helix</keyword>
<dbReference type="SUPFAM" id="SSF103473">
    <property type="entry name" value="MFS general substrate transporter"/>
    <property type="match status" value="1"/>
</dbReference>
<feature type="transmembrane region" description="Helical" evidence="10">
    <location>
        <begin position="114"/>
        <end position="133"/>
    </location>
</feature>
<dbReference type="CDD" id="cd17323">
    <property type="entry name" value="MFS_Tpo1_MDR_like"/>
    <property type="match status" value="1"/>
</dbReference>
<comment type="caution">
    <text evidence="12">The sequence shown here is derived from an EMBL/GenBank/DDBJ whole genome shotgun (WGS) entry which is preliminary data.</text>
</comment>
<protein>
    <recommendedName>
        <fullName evidence="7">Cercosporin MFS transporter CTB4</fullName>
    </recommendedName>
    <alternativeName>
        <fullName evidence="8">Cercosporin toxin biosynthesis cluster protein 4</fullName>
    </alternativeName>
</protein>
<feature type="region of interest" description="Disordered" evidence="9">
    <location>
        <begin position="1"/>
        <end position="51"/>
    </location>
</feature>
<evidence type="ECO:0000313" key="12">
    <source>
        <dbReference type="EMBL" id="CAD0097281.1"/>
    </source>
</evidence>
<feature type="transmembrane region" description="Helical" evidence="10">
    <location>
        <begin position="79"/>
        <end position="102"/>
    </location>
</feature>
<feature type="transmembrane region" description="Helical" evidence="10">
    <location>
        <begin position="413"/>
        <end position="436"/>
    </location>
</feature>
<reference evidence="12" key="1">
    <citation type="submission" date="2020-06" db="EMBL/GenBank/DDBJ databases">
        <authorList>
            <person name="Onetto C."/>
        </authorList>
    </citation>
    <scope>NUCLEOTIDE SEQUENCE</scope>
</reference>
<feature type="domain" description="Major facilitator superfamily (MFS) profile" evidence="11">
    <location>
        <begin position="79"/>
        <end position="509"/>
    </location>
</feature>
<evidence type="ECO:0000256" key="8">
    <source>
        <dbReference type="ARBA" id="ARBA00077167"/>
    </source>
</evidence>
<feature type="non-terminal residue" evidence="12">
    <location>
        <position position="1"/>
    </location>
</feature>
<feature type="transmembrane region" description="Helical" evidence="10">
    <location>
        <begin position="480"/>
        <end position="502"/>
    </location>
</feature>
<dbReference type="PROSITE" id="PS50850">
    <property type="entry name" value="MFS"/>
    <property type="match status" value="1"/>
</dbReference>
<dbReference type="OrthoDB" id="6770063at2759"/>
<feature type="transmembrane region" description="Helical" evidence="10">
    <location>
        <begin position="311"/>
        <end position="334"/>
    </location>
</feature>
<evidence type="ECO:0000256" key="9">
    <source>
        <dbReference type="SAM" id="MobiDB-lite"/>
    </source>
</evidence>
<evidence type="ECO:0000256" key="3">
    <source>
        <dbReference type="ARBA" id="ARBA00022989"/>
    </source>
</evidence>
<dbReference type="PANTHER" id="PTHR23502">
    <property type="entry name" value="MAJOR FACILITATOR SUPERFAMILY"/>
    <property type="match status" value="1"/>
</dbReference>
<proteinExistence type="inferred from homology"/>
<comment type="function">
    <text evidence="6">MFS transporter; part of the gene cluster that mediates the biosynthesis of cercosporin, a light-activated, non-host-selective toxin. The perylenequinone chromophore of cercosporin absorbs light energy to attain an electronically-activated triplet state and produces active oxygen species such as the hydroxyl radical, superoxide, hydrogen peroxide or singlet oxygen upon reaction with oxygen molecules. These reactive oxygen species cause damage to various cellular components including lipids, proteins and nucleic acids. Responsible for secretion and accumulation of cercosporin, but does not play any roles in self-protection against the toxicity of cercosporin.</text>
</comment>
<feature type="compositionally biased region" description="Basic and acidic residues" evidence="9">
    <location>
        <begin position="14"/>
        <end position="33"/>
    </location>
</feature>
<organism evidence="12 13">
    <name type="scientific">Aureobasidium mustum</name>
    <dbReference type="NCBI Taxonomy" id="2773714"/>
    <lineage>
        <taxon>Eukaryota</taxon>
        <taxon>Fungi</taxon>
        <taxon>Dikarya</taxon>
        <taxon>Ascomycota</taxon>
        <taxon>Pezizomycotina</taxon>
        <taxon>Dothideomycetes</taxon>
        <taxon>Dothideomycetidae</taxon>
        <taxon>Dothideales</taxon>
        <taxon>Saccotheciaceae</taxon>
        <taxon>Aureobasidium</taxon>
    </lineage>
</organism>
<dbReference type="EMBL" id="CAIJEO010000007">
    <property type="protein sequence ID" value="CAD0097281.1"/>
    <property type="molecule type" value="Genomic_DNA"/>
</dbReference>
<sequence>MAAPTHSTIGISPDDEKGARKPLSKDADLEKTPVEYATPTDGTVSEVSQEPSDPLLVTWDEAEDPANPYNWPAWRKWTVTLLTSCGGLVTLMTGTMMAPALGQISRDLHTTESTTQMTLSIYVLSFAFGPMVLAPMTEVFGRKPVWLVSGCFYILWNTVCGFSHSNGLMIASRFFAGLGASAEFAVTNPVLSDCWLPEQRGHSFSISTFIPLLGPAIGPILGGFISASVGWRWLFWVLSIFDGVLMICTFIMFPETHAGTILGRKAKALREQTGEQYYTEYDQGNLALSKRLAISLTRPCRLLLTQPIIQLMSLFLAYNFGILYIVLSTFATLWTERYGQSLGDSGLHYIALAIGYTVAAQVGARITDRVWKHLKARAKGETQPEYRVPLMFPGAIIIPIGLFWYGWTAQKKLIWILPDIGIAIFGCGIIIGTQAMQAYVMDSFRKHVASASAASQLLRSITGFAFPLFAPSLYDKLGYGWGNSLLAFIFIGIGIPAPLILWKYGARLRAMGKPQ</sequence>
<dbReference type="GO" id="GO:0016020">
    <property type="term" value="C:membrane"/>
    <property type="evidence" value="ECO:0007669"/>
    <property type="project" value="UniProtKB-SubCell"/>
</dbReference>
<evidence type="ECO:0000256" key="7">
    <source>
        <dbReference type="ARBA" id="ARBA00069139"/>
    </source>
</evidence>
<name>A0A9N8K285_9PEZI</name>
<evidence type="ECO:0000256" key="6">
    <source>
        <dbReference type="ARBA" id="ARBA00053977"/>
    </source>
</evidence>
<dbReference type="FunFam" id="1.20.1250.20:FF:000011">
    <property type="entry name" value="MFS multidrug transporter, putative"/>
    <property type="match status" value="1"/>
</dbReference>
<feature type="transmembrane region" description="Helical" evidence="10">
    <location>
        <begin position="346"/>
        <end position="367"/>
    </location>
</feature>